<sequence length="326" mass="36270">MLPNHCDQARPLQSIDVLIGVGSNKTSTIITFVDADPLASTRSFVANLSTTYHRYKLRTFAADFEGPEDQPAYQALRHTLGELLEVTAATAAAAIQAPATLPAWLIRYQNRHLDSCVNALREDRALPLPSTVDGPQERTYAELLDEMSVGHPELRSALEAGGRHIFEAYADTALRDEYNALKHGNRVATSNFRAQTDGAEFSYERALIFQALHRIDTQGSAGHVLQWSIHPVDLPSLYAQIDLCLRWLDVLHWTLRWLHDVDATAPHPGYPSLEDVNRVWDSGSHVMVLTQQVTSGSRLLDDGHRRTAVPLSADLTLPDGAKRRER</sequence>
<protein>
    <submittedName>
        <fullName evidence="1">Uncharacterized protein</fullName>
    </submittedName>
</protein>
<dbReference type="RefSeq" id="WP_285523755.1">
    <property type="nucleotide sequence ID" value="NZ_JASNGB010000097.1"/>
</dbReference>
<proteinExistence type="predicted"/>
<name>A0ABT7JI72_9DEIO</name>
<reference evidence="1 2" key="1">
    <citation type="submission" date="2023-05" db="EMBL/GenBank/DDBJ databases">
        <authorList>
            <person name="Gao F."/>
        </authorList>
    </citation>
    <scope>NUCLEOTIDE SEQUENCE [LARGE SCALE GENOMIC DNA]</scope>
    <source>
        <strain evidence="1 2">MIMF12</strain>
    </source>
</reference>
<keyword evidence="2" id="KW-1185">Reference proteome</keyword>
<evidence type="ECO:0000313" key="2">
    <source>
        <dbReference type="Proteomes" id="UP001302059"/>
    </source>
</evidence>
<evidence type="ECO:0000313" key="1">
    <source>
        <dbReference type="EMBL" id="MDL2344636.1"/>
    </source>
</evidence>
<gene>
    <name evidence="1" type="ORF">QOL99_10795</name>
</gene>
<dbReference type="EMBL" id="JASNGB010000097">
    <property type="protein sequence ID" value="MDL2344636.1"/>
    <property type="molecule type" value="Genomic_DNA"/>
</dbReference>
<dbReference type="Proteomes" id="UP001302059">
    <property type="component" value="Unassembled WGS sequence"/>
</dbReference>
<accession>A0ABT7JI72</accession>
<comment type="caution">
    <text evidence="1">The sequence shown here is derived from an EMBL/GenBank/DDBJ whole genome shotgun (WGS) entry which is preliminary data.</text>
</comment>
<organism evidence="1 2">
    <name type="scientific">Deinococcus rhizophilus</name>
    <dbReference type="NCBI Taxonomy" id="3049544"/>
    <lineage>
        <taxon>Bacteria</taxon>
        <taxon>Thermotogati</taxon>
        <taxon>Deinococcota</taxon>
        <taxon>Deinococci</taxon>
        <taxon>Deinococcales</taxon>
        <taxon>Deinococcaceae</taxon>
        <taxon>Deinococcus</taxon>
    </lineage>
</organism>